<dbReference type="Proteomes" id="UP001148018">
    <property type="component" value="Unassembled WGS sequence"/>
</dbReference>
<proteinExistence type="predicted"/>
<feature type="chain" id="PRO_5040137935" description="Secreted protein" evidence="1">
    <location>
        <begin position="26"/>
        <end position="134"/>
    </location>
</feature>
<keyword evidence="1" id="KW-0732">Signal</keyword>
<reference evidence="2" key="1">
    <citation type="submission" date="2022-07" db="EMBL/GenBank/DDBJ databases">
        <title>Chromosome-level genome of Muraenolepis orangiensis.</title>
        <authorList>
            <person name="Kim J."/>
        </authorList>
    </citation>
    <scope>NUCLEOTIDE SEQUENCE</scope>
    <source>
        <strain evidence="2">KU_S4_2022</strain>
        <tissue evidence="2">Muscle</tissue>
    </source>
</reference>
<evidence type="ECO:0000313" key="3">
    <source>
        <dbReference type="Proteomes" id="UP001148018"/>
    </source>
</evidence>
<comment type="caution">
    <text evidence="2">The sequence shown here is derived from an EMBL/GenBank/DDBJ whole genome shotgun (WGS) entry which is preliminary data.</text>
</comment>
<organism evidence="2 3">
    <name type="scientific">Muraenolepis orangiensis</name>
    <name type="common">Patagonian moray cod</name>
    <dbReference type="NCBI Taxonomy" id="630683"/>
    <lineage>
        <taxon>Eukaryota</taxon>
        <taxon>Metazoa</taxon>
        <taxon>Chordata</taxon>
        <taxon>Craniata</taxon>
        <taxon>Vertebrata</taxon>
        <taxon>Euteleostomi</taxon>
        <taxon>Actinopterygii</taxon>
        <taxon>Neopterygii</taxon>
        <taxon>Teleostei</taxon>
        <taxon>Neoteleostei</taxon>
        <taxon>Acanthomorphata</taxon>
        <taxon>Zeiogadaria</taxon>
        <taxon>Gadariae</taxon>
        <taxon>Gadiformes</taxon>
        <taxon>Muraenolepidoidei</taxon>
        <taxon>Muraenolepididae</taxon>
        <taxon>Muraenolepis</taxon>
    </lineage>
</organism>
<dbReference type="AlphaFoldDB" id="A0A9Q0IFB3"/>
<dbReference type="OrthoDB" id="10655810at2759"/>
<feature type="signal peptide" evidence="1">
    <location>
        <begin position="1"/>
        <end position="25"/>
    </location>
</feature>
<gene>
    <name evidence="2" type="ORF">NHX12_003068</name>
</gene>
<accession>A0A9Q0IFB3</accession>
<dbReference type="EMBL" id="JANIIK010000110">
    <property type="protein sequence ID" value="KAJ3596664.1"/>
    <property type="molecule type" value="Genomic_DNA"/>
</dbReference>
<evidence type="ECO:0008006" key="4">
    <source>
        <dbReference type="Google" id="ProtNLM"/>
    </source>
</evidence>
<keyword evidence="3" id="KW-1185">Reference proteome</keyword>
<protein>
    <recommendedName>
        <fullName evidence="4">Secreted protein</fullName>
    </recommendedName>
</protein>
<evidence type="ECO:0000256" key="1">
    <source>
        <dbReference type="SAM" id="SignalP"/>
    </source>
</evidence>
<name>A0A9Q0IFB3_9TELE</name>
<sequence>MWAKTWGSSAAMLVWMAVNQELAVGASLQRSTIVCCPSGECSSSSLQHGGKRRRSGMVRFLLMKHIFRPITFRSLEPLCLGEPESSLPLQLGDCGRTPSHGRSATRDGFLNSGETSRMYFTVGRGKRETVRLQL</sequence>
<evidence type="ECO:0000313" key="2">
    <source>
        <dbReference type="EMBL" id="KAJ3596664.1"/>
    </source>
</evidence>